<dbReference type="InterPro" id="IPR015872">
    <property type="entry name" value="TFIIA_gsu_N"/>
</dbReference>
<dbReference type="SUPFAM" id="SSF47396">
    <property type="entry name" value="Transcription factor IIA (TFIIA), alpha-helical domain"/>
    <property type="match status" value="1"/>
</dbReference>
<evidence type="ECO:0000256" key="1">
    <source>
        <dbReference type="ARBA" id="ARBA00004123"/>
    </source>
</evidence>
<dbReference type="Gene3D" id="3.10.20.90">
    <property type="entry name" value="Phosphatidylinositol 3-kinase Catalytic Subunit, Chain A, domain 1"/>
    <property type="match status" value="1"/>
</dbReference>
<keyword evidence="9" id="KW-1185">Reference proteome</keyword>
<reference evidence="9" key="1">
    <citation type="submission" date="2021-01" db="EMBL/GenBank/DDBJ databases">
        <title>Caligus Genome Assembly.</title>
        <authorList>
            <person name="Gallardo-Escarate C."/>
        </authorList>
    </citation>
    <scope>NUCLEOTIDE SEQUENCE [LARGE SCALE GENOMIC DNA]</scope>
</reference>
<evidence type="ECO:0000256" key="3">
    <source>
        <dbReference type="ARBA" id="ARBA00023015"/>
    </source>
</evidence>
<evidence type="ECO:0000256" key="5">
    <source>
        <dbReference type="ARBA" id="ARBA00023242"/>
    </source>
</evidence>
<dbReference type="OrthoDB" id="586585at2759"/>
<keyword evidence="4" id="KW-0804">Transcription</keyword>
<gene>
    <name evidence="8" type="ORF">FKW44_001970</name>
</gene>
<comment type="similarity">
    <text evidence="2">Belongs to the TFIIA subunit 2 family.</text>
</comment>
<dbReference type="Gene3D" id="1.10.287.190">
    <property type="entry name" value="Transcription factor IIA gamma subunit, alpha-helical domain"/>
    <property type="match status" value="1"/>
</dbReference>
<feature type="domain" description="Transcription initiation factor IIA gamma subunit N-terminal" evidence="6">
    <location>
        <begin position="99"/>
        <end position="145"/>
    </location>
</feature>
<dbReference type="InterPro" id="IPR009088">
    <property type="entry name" value="TFIIA_b-brl"/>
</dbReference>
<dbReference type="InterPro" id="IPR009083">
    <property type="entry name" value="TFIIA_a-hlx"/>
</dbReference>
<dbReference type="GO" id="GO:0005672">
    <property type="term" value="C:transcription factor TFIIA complex"/>
    <property type="evidence" value="ECO:0007669"/>
    <property type="project" value="InterPro"/>
</dbReference>
<evidence type="ECO:0000256" key="2">
    <source>
        <dbReference type="ARBA" id="ARBA00007675"/>
    </source>
</evidence>
<dbReference type="InterPro" id="IPR029071">
    <property type="entry name" value="Ubiquitin-like_domsf"/>
</dbReference>
<name>A0A7T8QVY8_CALRO</name>
<organism evidence="8 9">
    <name type="scientific">Caligus rogercresseyi</name>
    <name type="common">Sea louse</name>
    <dbReference type="NCBI Taxonomy" id="217165"/>
    <lineage>
        <taxon>Eukaryota</taxon>
        <taxon>Metazoa</taxon>
        <taxon>Ecdysozoa</taxon>
        <taxon>Arthropoda</taxon>
        <taxon>Crustacea</taxon>
        <taxon>Multicrustacea</taxon>
        <taxon>Hexanauplia</taxon>
        <taxon>Copepoda</taxon>
        <taxon>Siphonostomatoida</taxon>
        <taxon>Caligidae</taxon>
        <taxon>Caligus</taxon>
    </lineage>
</organism>
<keyword evidence="3" id="KW-0805">Transcription regulation</keyword>
<sequence>DFLNNLVMLIKVKTLTGKEIEIDIEPTDKVERIKERTHFLWEADERRENGAGLQGTRRIRASSRFGSTRRKTLNKSLLLLNQATTSQPFPALLSISVMSYQLYRNTTLGHTLRETLDELMQMQLLTPALALKVLLQFDRSINNALNTRVKTRLNFKADKLNTYRFCDNVWTFMLNDVEFKEVSELAKVDRVKIVACDAKSALTTRFDD</sequence>
<dbReference type="SUPFAM" id="SSF50784">
    <property type="entry name" value="Transcription factor IIA (TFIIA), beta-barrel domain"/>
    <property type="match status" value="1"/>
</dbReference>
<evidence type="ECO:0000259" key="7">
    <source>
        <dbReference type="Pfam" id="PF02751"/>
    </source>
</evidence>
<dbReference type="InterPro" id="IPR003194">
    <property type="entry name" value="TFIIA_gsu"/>
</dbReference>
<dbReference type="Pfam" id="PF02751">
    <property type="entry name" value="TFIIA_gamma_C"/>
    <property type="match status" value="1"/>
</dbReference>
<dbReference type="PANTHER" id="PTHR10966">
    <property type="entry name" value="TRANSCRIPTION INITIATION FACTOR IIA SUBUNIT 2"/>
    <property type="match status" value="1"/>
</dbReference>
<evidence type="ECO:0000313" key="8">
    <source>
        <dbReference type="EMBL" id="QQP57094.1"/>
    </source>
</evidence>
<dbReference type="Pfam" id="PF02268">
    <property type="entry name" value="TFIIA_gamma_N"/>
    <property type="match status" value="1"/>
</dbReference>
<evidence type="ECO:0000259" key="6">
    <source>
        <dbReference type="Pfam" id="PF02268"/>
    </source>
</evidence>
<dbReference type="AlphaFoldDB" id="A0A7T8QVY8"/>
<proteinExistence type="inferred from homology"/>
<comment type="subcellular location">
    <subcellularLocation>
        <location evidence="1">Nucleus</location>
    </subcellularLocation>
</comment>
<feature type="domain" description="Transcription initiation factor IIA gamma subunit C-terminal" evidence="7">
    <location>
        <begin position="158"/>
        <end position="198"/>
    </location>
</feature>
<evidence type="ECO:0000313" key="9">
    <source>
        <dbReference type="Proteomes" id="UP000595437"/>
    </source>
</evidence>
<keyword evidence="5" id="KW-0539">Nucleus</keyword>
<dbReference type="CDD" id="cd10014">
    <property type="entry name" value="TFIIA_gamma_C"/>
    <property type="match status" value="1"/>
</dbReference>
<evidence type="ECO:0000256" key="4">
    <source>
        <dbReference type="ARBA" id="ARBA00023163"/>
    </source>
</evidence>
<feature type="non-terminal residue" evidence="8">
    <location>
        <position position="208"/>
    </location>
</feature>
<dbReference type="Proteomes" id="UP000595437">
    <property type="component" value="Chromosome 1"/>
</dbReference>
<protein>
    <submittedName>
        <fullName evidence="8">Transcription initiation factor IIA subunit 2</fullName>
    </submittedName>
</protein>
<accession>A0A7T8QVY8</accession>
<dbReference type="InterPro" id="IPR015871">
    <property type="entry name" value="TFIIA_gsu_C"/>
</dbReference>
<dbReference type="GO" id="GO:0006367">
    <property type="term" value="P:transcription initiation at RNA polymerase II promoter"/>
    <property type="evidence" value="ECO:0007669"/>
    <property type="project" value="InterPro"/>
</dbReference>
<dbReference type="SUPFAM" id="SSF54236">
    <property type="entry name" value="Ubiquitin-like"/>
    <property type="match status" value="1"/>
</dbReference>
<dbReference type="EMBL" id="CP045890">
    <property type="protein sequence ID" value="QQP57094.1"/>
    <property type="molecule type" value="Genomic_DNA"/>
</dbReference>
<dbReference type="FunFam" id="2.30.18.10:FF:000001">
    <property type="entry name" value="Transcription initiation factor IIA subunit 2"/>
    <property type="match status" value="1"/>
</dbReference>
<dbReference type="FunFam" id="1.10.287.190:FF:000001">
    <property type="entry name" value="Transcription initiation factor IIA subunit 2"/>
    <property type="match status" value="1"/>
</dbReference>
<dbReference type="CDD" id="cd10145">
    <property type="entry name" value="TFIIA_gamma_N"/>
    <property type="match status" value="1"/>
</dbReference>
<dbReference type="Gene3D" id="2.30.18.10">
    <property type="entry name" value="Transcription factor IIA (TFIIA), beta-barrel domain"/>
    <property type="match status" value="1"/>
</dbReference>